<dbReference type="RefSeq" id="WP_120669051.1">
    <property type="nucleotide sequence ID" value="NZ_AZRV01000035.1"/>
</dbReference>
<dbReference type="SUPFAM" id="SSF53098">
    <property type="entry name" value="Ribonuclease H-like"/>
    <property type="match status" value="1"/>
</dbReference>
<dbReference type="EC" id="3.1.26.4" evidence="2"/>
<name>A0A420VE78_9BACI</name>
<keyword evidence="3" id="KW-1185">Reference proteome</keyword>
<dbReference type="InterPro" id="IPR011320">
    <property type="entry name" value="RNase_H1_N"/>
</dbReference>
<dbReference type="AlphaFoldDB" id="A0A420VE78"/>
<dbReference type="InterPro" id="IPR037056">
    <property type="entry name" value="RNase_H1_N_sf"/>
</dbReference>
<feature type="domain" description="Ribonuclease H1 N-terminal" evidence="1">
    <location>
        <begin position="5"/>
        <end position="55"/>
    </location>
</feature>
<accession>A0A420VE78</accession>
<dbReference type="Proteomes" id="UP000286235">
    <property type="component" value="Unassembled WGS sequence"/>
</dbReference>
<evidence type="ECO:0000313" key="3">
    <source>
        <dbReference type="Proteomes" id="UP000286235"/>
    </source>
</evidence>
<dbReference type="CDD" id="cd09277">
    <property type="entry name" value="RNase_HI_bacteria_like"/>
    <property type="match status" value="1"/>
</dbReference>
<dbReference type="EMBL" id="AZRV01000035">
    <property type="protein sequence ID" value="RKO61708.1"/>
    <property type="molecule type" value="Genomic_DNA"/>
</dbReference>
<dbReference type="GO" id="GO:0004523">
    <property type="term" value="F:RNA-DNA hybrid ribonuclease activity"/>
    <property type="evidence" value="ECO:0007669"/>
    <property type="project" value="UniProtKB-EC"/>
</dbReference>
<sequence length="231" mass="25780">MAKKVYVIKKGADPKTGDPVENLILEKPWSEVEPFVKGVAGAIYKGFKTREEAECYLSLNGGEGDSETGLEPEALHCFVDGSYNKEIQNYGYGLVCVKDGKVVHTDRGVGKNSLAVGMLQVGGELLGAMKALLYAKKTGESFVVIHHDYEGVGKHATGEWSRKTDHSKTYYEWMQRFFRENPTIRVKFRKVTAHSGNDFNELADGYAKLAVWLKPAPVFYRMAEKHQTPVI</sequence>
<evidence type="ECO:0000313" key="2">
    <source>
        <dbReference type="EMBL" id="RKO61708.1"/>
    </source>
</evidence>
<gene>
    <name evidence="2" type="ORF">Cdeb_01179</name>
</gene>
<dbReference type="InterPro" id="IPR036397">
    <property type="entry name" value="RNaseH_sf"/>
</dbReference>
<protein>
    <submittedName>
        <fullName evidence="2">Putative double-stranded RNA/RNA-DNA hybrid binding protein</fullName>
        <ecNumber evidence="2">3.1.26.4</ecNumber>
    </submittedName>
</protein>
<evidence type="ECO:0000259" key="1">
    <source>
        <dbReference type="Pfam" id="PF01693"/>
    </source>
</evidence>
<organism evidence="2 3">
    <name type="scientific">Caldibacillus debilis GB1</name>
    <dbReference type="NCBI Taxonomy" id="1339248"/>
    <lineage>
        <taxon>Bacteria</taxon>
        <taxon>Bacillati</taxon>
        <taxon>Bacillota</taxon>
        <taxon>Bacilli</taxon>
        <taxon>Bacillales</taxon>
        <taxon>Bacillaceae</taxon>
        <taxon>Caldibacillus</taxon>
    </lineage>
</organism>
<dbReference type="GO" id="GO:0003676">
    <property type="term" value="F:nucleic acid binding"/>
    <property type="evidence" value="ECO:0007669"/>
    <property type="project" value="InterPro"/>
</dbReference>
<dbReference type="Pfam" id="PF01693">
    <property type="entry name" value="Cauli_VI"/>
    <property type="match status" value="1"/>
</dbReference>
<proteinExistence type="predicted"/>
<dbReference type="Gene3D" id="3.40.970.10">
    <property type="entry name" value="Ribonuclease H1, N-terminal domain"/>
    <property type="match status" value="1"/>
</dbReference>
<dbReference type="InterPro" id="IPR012337">
    <property type="entry name" value="RNaseH-like_sf"/>
</dbReference>
<comment type="caution">
    <text evidence="2">The sequence shown here is derived from an EMBL/GenBank/DDBJ whole genome shotgun (WGS) entry which is preliminary data.</text>
</comment>
<dbReference type="Gene3D" id="3.30.420.10">
    <property type="entry name" value="Ribonuclease H-like superfamily/Ribonuclease H"/>
    <property type="match status" value="1"/>
</dbReference>
<keyword evidence="2" id="KW-0378">Hydrolase</keyword>
<reference evidence="2 3" key="1">
    <citation type="submission" date="2013-12" db="EMBL/GenBank/DDBJ databases">
        <title>Genome and proteome characterization of Caldibacillus debilis GB1 derived from a cellulolytic aero-tolerant co-culture.</title>
        <authorList>
            <person name="Wushke S.T."/>
            <person name="Zhang X."/>
            <person name="Fristensky B."/>
            <person name="Wilkins J.A."/>
            <person name="Levin D.B."/>
            <person name="Sparling R."/>
        </authorList>
    </citation>
    <scope>NUCLEOTIDE SEQUENCE [LARGE SCALE GENOMIC DNA]</scope>
    <source>
        <strain evidence="2 3">GB1</strain>
    </source>
</reference>